<organism evidence="1 2">
    <name type="scientific">Penicillium subrubescens</name>
    <dbReference type="NCBI Taxonomy" id="1316194"/>
    <lineage>
        <taxon>Eukaryota</taxon>
        <taxon>Fungi</taxon>
        <taxon>Dikarya</taxon>
        <taxon>Ascomycota</taxon>
        <taxon>Pezizomycotina</taxon>
        <taxon>Eurotiomycetes</taxon>
        <taxon>Eurotiomycetidae</taxon>
        <taxon>Eurotiales</taxon>
        <taxon>Aspergillaceae</taxon>
        <taxon>Penicillium</taxon>
    </lineage>
</organism>
<gene>
    <name evidence="1" type="ORF">PENSUB_10514</name>
</gene>
<accession>A0A1Q5T9S9</accession>
<dbReference type="EMBL" id="MNBE01000697">
    <property type="protein sequence ID" value="OKO96960.1"/>
    <property type="molecule type" value="Genomic_DNA"/>
</dbReference>
<reference evidence="1 2" key="1">
    <citation type="submission" date="2016-10" db="EMBL/GenBank/DDBJ databases">
        <title>Genome sequence of the ascomycete fungus Penicillium subrubescens.</title>
        <authorList>
            <person name="De Vries R.P."/>
            <person name="Peng M."/>
            <person name="Dilokpimol A."/>
            <person name="Hilden K."/>
            <person name="Makela M.R."/>
            <person name="Grigoriev I."/>
            <person name="Riley R."/>
            <person name="Granchi Z."/>
        </authorList>
    </citation>
    <scope>NUCLEOTIDE SEQUENCE [LARGE SCALE GENOMIC DNA]</scope>
    <source>
        <strain evidence="1 2">CBS 132785</strain>
    </source>
</reference>
<keyword evidence="2" id="KW-1185">Reference proteome</keyword>
<dbReference type="AlphaFoldDB" id="A0A1Q5T9S9"/>
<comment type="caution">
    <text evidence="1">The sequence shown here is derived from an EMBL/GenBank/DDBJ whole genome shotgun (WGS) entry which is preliminary data.</text>
</comment>
<name>A0A1Q5T9S9_9EURO</name>
<dbReference type="Gene3D" id="1.25.40.20">
    <property type="entry name" value="Ankyrin repeat-containing domain"/>
    <property type="match status" value="1"/>
</dbReference>
<dbReference type="Proteomes" id="UP000186955">
    <property type="component" value="Unassembled WGS sequence"/>
</dbReference>
<proteinExistence type="predicted"/>
<dbReference type="SUPFAM" id="SSF48403">
    <property type="entry name" value="Ankyrin repeat"/>
    <property type="match status" value="1"/>
</dbReference>
<dbReference type="InterPro" id="IPR036770">
    <property type="entry name" value="Ankyrin_rpt-contain_sf"/>
</dbReference>
<sequence length="376" mass="43005">MLNICIKYLLLDEIGNTDLYSEEQAAFEQLPQLSRSSIDDQESIDYDRNCTWESWEDDMARIDPLDRGFGEFFVYASCHWIDHFGGTGSTFEHIPSLDRARLITNPRKERQNWDLVFDLVDDVTEKMIEDHWGNKLFCFAAGAGCMPIVQRLMNSAQHSRELRGELLGTEVEGRLSPHEEETHQSVGYVVLGNYSEIVGYLGEFGFEAHFRYRNARGENVLHLASKHCNPDMFRLLLPRFLEGIFAEDHMGETRLLRVIMSPSAKRYQCARRLLLAKANRRTRCLDWQGQALRTAVSRRDLEMCSILISLGDIDPLAALIGDAEGQKNSKERGSGNDDNLLRILLDLFSCEGNPAVIDLQHLAEKQYIKCFDSCNE</sequence>
<evidence type="ECO:0000313" key="1">
    <source>
        <dbReference type="EMBL" id="OKO96960.1"/>
    </source>
</evidence>
<protein>
    <submittedName>
        <fullName evidence="1">Uncharacterized protein</fullName>
    </submittedName>
</protein>
<evidence type="ECO:0000313" key="2">
    <source>
        <dbReference type="Proteomes" id="UP000186955"/>
    </source>
</evidence>